<keyword evidence="3" id="KW-0645">Protease</keyword>
<dbReference type="InterPro" id="IPR003507">
    <property type="entry name" value="S66_fam"/>
</dbReference>
<evidence type="ECO:0000256" key="1">
    <source>
        <dbReference type="ARBA" id="ARBA00010233"/>
    </source>
</evidence>
<dbReference type="CDD" id="cd07025">
    <property type="entry name" value="Peptidase_S66"/>
    <property type="match status" value="1"/>
</dbReference>
<keyword evidence="4" id="KW-0378">Hydrolase</keyword>
<organism evidence="9 10">
    <name type="scientific">Serendipita indica (strain DSM 11827)</name>
    <name type="common">Root endophyte fungus</name>
    <name type="synonym">Piriformospora indica</name>
    <dbReference type="NCBI Taxonomy" id="1109443"/>
    <lineage>
        <taxon>Eukaryota</taxon>
        <taxon>Fungi</taxon>
        <taxon>Dikarya</taxon>
        <taxon>Basidiomycota</taxon>
        <taxon>Agaricomycotina</taxon>
        <taxon>Agaricomycetes</taxon>
        <taxon>Sebacinales</taxon>
        <taxon>Serendipitaceae</taxon>
        <taxon>Serendipita</taxon>
    </lineage>
</organism>
<comment type="similarity">
    <text evidence="1">Belongs to the peptidase S66 family.</text>
</comment>
<dbReference type="AlphaFoldDB" id="G4T6R1"/>
<dbReference type="InParanoid" id="G4T6R1"/>
<dbReference type="STRING" id="1109443.G4T6R1"/>
<dbReference type="eggNOG" id="ENOG502RDZ7">
    <property type="taxonomic scope" value="Eukaryota"/>
</dbReference>
<evidence type="ECO:0000259" key="8">
    <source>
        <dbReference type="Pfam" id="PF17676"/>
    </source>
</evidence>
<dbReference type="InterPro" id="IPR027461">
    <property type="entry name" value="Carboxypeptidase_A_C_sf"/>
</dbReference>
<dbReference type="OMA" id="MLTQWRL"/>
<dbReference type="PANTHER" id="PTHR30237">
    <property type="entry name" value="MURAMOYLTETRAPEPTIDE CARBOXYPEPTIDASE"/>
    <property type="match status" value="1"/>
</dbReference>
<evidence type="ECO:0000256" key="5">
    <source>
        <dbReference type="ARBA" id="ARBA00022825"/>
    </source>
</evidence>
<dbReference type="EMBL" id="CAFZ01000008">
    <property type="protein sequence ID" value="CCA67026.1"/>
    <property type="molecule type" value="Genomic_DNA"/>
</dbReference>
<dbReference type="SUPFAM" id="SSF52317">
    <property type="entry name" value="Class I glutamine amidotransferase-like"/>
    <property type="match status" value="1"/>
</dbReference>
<dbReference type="HOGENOM" id="CLU_034346_3_1_1"/>
<dbReference type="MEROPS" id="S66.001"/>
<feature type="domain" description="LD-carboxypeptidase N-terminal" evidence="7">
    <location>
        <begin position="32"/>
        <end position="151"/>
    </location>
</feature>
<keyword evidence="5" id="KW-0720">Serine protease</keyword>
<keyword evidence="2 9" id="KW-0121">Carboxypeptidase</keyword>
<keyword evidence="6" id="KW-0732">Signal</keyword>
<accession>G4T6R1</accession>
<dbReference type="Gene3D" id="3.50.30.60">
    <property type="entry name" value="LD-carboxypeptidase A C-terminal domain-like"/>
    <property type="match status" value="1"/>
</dbReference>
<dbReference type="InterPro" id="IPR027478">
    <property type="entry name" value="LdcA_N"/>
</dbReference>
<dbReference type="PANTHER" id="PTHR30237:SF2">
    <property type="entry name" value="MUREIN TETRAPEPTIDE CARBOXYPEPTIDASE"/>
    <property type="match status" value="1"/>
</dbReference>
<keyword evidence="10" id="KW-1185">Reference proteome</keyword>
<evidence type="ECO:0000256" key="2">
    <source>
        <dbReference type="ARBA" id="ARBA00022645"/>
    </source>
</evidence>
<sequence>MRKLALAIAVFLFLCAEGMHVRPPPLLAGNTVRVVATGGAVTGSSLATGTTFLASQYNLTVQLDPHVYDADMYYAGTDAVRAQEILDAYANPDATTIWAARGGYGTARLLAQLEPILLPTLRQSPKWLIGYSDVTALQALWNKAGVITMYAAMGINVHTVTQAHRDSLFSVISTAATTTQTFNGAIRYTGPNNAGARGRLFGGNLSVLASLVGSGFLPSYHDAILFIEDTDEVAYSVDRLLTTLLRSHDFRGIVGIAIGQLINADTSSYTALQLLDRTLAPLGIPVITGLSVGHDTTKTMPLALGADAEIDVASASLKLYIPAV</sequence>
<gene>
    <name evidence="9" type="ORF">PIIN_00863</name>
</gene>
<dbReference type="GO" id="GO:0008236">
    <property type="term" value="F:serine-type peptidase activity"/>
    <property type="evidence" value="ECO:0007669"/>
    <property type="project" value="UniProtKB-KW"/>
</dbReference>
<reference evidence="9 10" key="1">
    <citation type="journal article" date="2011" name="PLoS Pathog.">
        <title>Endophytic Life Strategies Decoded by Genome and Transcriptome Analyses of the Mutualistic Root Symbiont Piriformospora indica.</title>
        <authorList>
            <person name="Zuccaro A."/>
            <person name="Lahrmann U."/>
            <person name="Guldener U."/>
            <person name="Langen G."/>
            <person name="Pfiffi S."/>
            <person name="Biedenkopf D."/>
            <person name="Wong P."/>
            <person name="Samans B."/>
            <person name="Grimm C."/>
            <person name="Basiewicz M."/>
            <person name="Murat C."/>
            <person name="Martin F."/>
            <person name="Kogel K.H."/>
        </authorList>
    </citation>
    <scope>NUCLEOTIDE SEQUENCE [LARGE SCALE GENOMIC DNA]</scope>
    <source>
        <strain evidence="9 10">DSM 11827</strain>
    </source>
</reference>
<dbReference type="InterPro" id="IPR029062">
    <property type="entry name" value="Class_I_gatase-like"/>
</dbReference>
<dbReference type="GO" id="GO:0004180">
    <property type="term" value="F:carboxypeptidase activity"/>
    <property type="evidence" value="ECO:0007669"/>
    <property type="project" value="UniProtKB-KW"/>
</dbReference>
<feature type="signal peptide" evidence="6">
    <location>
        <begin position="1"/>
        <end position="18"/>
    </location>
</feature>
<comment type="caution">
    <text evidence="9">The sequence shown here is derived from an EMBL/GenBank/DDBJ whole genome shotgun (WGS) entry which is preliminary data.</text>
</comment>
<dbReference type="SUPFAM" id="SSF141986">
    <property type="entry name" value="LD-carboxypeptidase A C-terminal domain-like"/>
    <property type="match status" value="1"/>
</dbReference>
<evidence type="ECO:0000259" key="7">
    <source>
        <dbReference type="Pfam" id="PF02016"/>
    </source>
</evidence>
<dbReference type="Pfam" id="PF17676">
    <property type="entry name" value="Peptidase_S66C"/>
    <property type="match status" value="1"/>
</dbReference>
<feature type="chain" id="PRO_5003468243" evidence="6">
    <location>
        <begin position="19"/>
        <end position="324"/>
    </location>
</feature>
<dbReference type="Pfam" id="PF02016">
    <property type="entry name" value="Peptidase_S66"/>
    <property type="match status" value="1"/>
</dbReference>
<dbReference type="Proteomes" id="UP000007148">
    <property type="component" value="Unassembled WGS sequence"/>
</dbReference>
<dbReference type="InterPro" id="IPR040921">
    <property type="entry name" value="Peptidase_S66C"/>
</dbReference>
<dbReference type="PIRSF" id="PIRSF028757">
    <property type="entry name" value="LD-carboxypeptidase"/>
    <property type="match status" value="1"/>
</dbReference>
<dbReference type="InterPro" id="IPR040449">
    <property type="entry name" value="Peptidase_S66_N"/>
</dbReference>
<evidence type="ECO:0000256" key="3">
    <source>
        <dbReference type="ARBA" id="ARBA00022670"/>
    </source>
</evidence>
<dbReference type="Gene3D" id="3.40.50.10740">
    <property type="entry name" value="Class I glutamine amidotransferase-like"/>
    <property type="match status" value="1"/>
</dbReference>
<evidence type="ECO:0000313" key="10">
    <source>
        <dbReference type="Proteomes" id="UP000007148"/>
    </source>
</evidence>
<protein>
    <submittedName>
        <fullName evidence="9">Related to peptidase U61 LD-carboxypeptidase A-Cyanothece sp. PCC 7425</fullName>
    </submittedName>
</protein>
<dbReference type="OrthoDB" id="5186469at2759"/>
<feature type="domain" description="LD-carboxypeptidase C-terminal" evidence="8">
    <location>
        <begin position="197"/>
        <end position="310"/>
    </location>
</feature>
<name>G4T6R1_SERID</name>
<dbReference type="GO" id="GO:0006508">
    <property type="term" value="P:proteolysis"/>
    <property type="evidence" value="ECO:0007669"/>
    <property type="project" value="UniProtKB-KW"/>
</dbReference>
<evidence type="ECO:0000313" key="9">
    <source>
        <dbReference type="EMBL" id="CCA67026.1"/>
    </source>
</evidence>
<evidence type="ECO:0000256" key="4">
    <source>
        <dbReference type="ARBA" id="ARBA00022801"/>
    </source>
</evidence>
<evidence type="ECO:0000256" key="6">
    <source>
        <dbReference type="SAM" id="SignalP"/>
    </source>
</evidence>
<proteinExistence type="inferred from homology"/>